<evidence type="ECO:0000256" key="1">
    <source>
        <dbReference type="ARBA" id="ARBA00022723"/>
    </source>
</evidence>
<proteinExistence type="predicted"/>
<dbReference type="InterPro" id="IPR013088">
    <property type="entry name" value="Znf_NHR/GATA"/>
</dbReference>
<keyword evidence="3" id="KW-0862">Zinc</keyword>
<feature type="domain" description="GATA-type" evidence="8">
    <location>
        <begin position="467"/>
        <end position="517"/>
    </location>
</feature>
<comment type="caution">
    <text evidence="9">The sequence shown here is derived from an EMBL/GenBank/DDBJ whole genome shotgun (WGS) entry which is preliminary data.</text>
</comment>
<dbReference type="Proteomes" id="UP000559256">
    <property type="component" value="Unassembled WGS sequence"/>
</dbReference>
<evidence type="ECO:0000256" key="5">
    <source>
        <dbReference type="ARBA" id="ARBA00023163"/>
    </source>
</evidence>
<feature type="region of interest" description="Disordered" evidence="7">
    <location>
        <begin position="502"/>
        <end position="716"/>
    </location>
</feature>
<evidence type="ECO:0000256" key="3">
    <source>
        <dbReference type="ARBA" id="ARBA00022833"/>
    </source>
</evidence>
<dbReference type="AlphaFoldDB" id="A0A8H5GLV5"/>
<dbReference type="PROSITE" id="PS00344">
    <property type="entry name" value="GATA_ZN_FINGER_1"/>
    <property type="match status" value="1"/>
</dbReference>
<feature type="region of interest" description="Disordered" evidence="7">
    <location>
        <begin position="289"/>
        <end position="311"/>
    </location>
</feature>
<dbReference type="EMBL" id="JAACJM010000019">
    <property type="protein sequence ID" value="KAF5367429.1"/>
    <property type="molecule type" value="Genomic_DNA"/>
</dbReference>
<keyword evidence="2 6" id="KW-0863">Zinc-finger</keyword>
<dbReference type="GO" id="GO:0008270">
    <property type="term" value="F:zinc ion binding"/>
    <property type="evidence" value="ECO:0007669"/>
    <property type="project" value="UniProtKB-KW"/>
</dbReference>
<dbReference type="Gene3D" id="3.30.50.10">
    <property type="entry name" value="Erythroid Transcription Factor GATA-1, subunit A"/>
    <property type="match status" value="1"/>
</dbReference>
<feature type="compositionally biased region" description="Low complexity" evidence="7">
    <location>
        <begin position="396"/>
        <end position="425"/>
    </location>
</feature>
<name>A0A8H5GLV5_9AGAR</name>
<protein>
    <recommendedName>
        <fullName evidence="8">GATA-type domain-containing protein</fullName>
    </recommendedName>
</protein>
<dbReference type="InterPro" id="IPR000679">
    <property type="entry name" value="Znf_GATA"/>
</dbReference>
<keyword evidence="10" id="KW-1185">Reference proteome</keyword>
<sequence length="716" mass="77105">MSYGPDKLYDLNAPASDVHNHSQPPPATPYTAYDSPSSYSPKSATPVVLPKVGEHRCYWALLSSELCFVYLDPVLQSHLEDQASALLGQSLLSFIHPDEQASAKADIGESLDSKVPSITRASFCRLSCVRRMLGHDGPTAHVPSAQKFTLDENYMAVNIVLNYAAEGLVLCFLHAAADIDPVADNDISCISPCWPLDLASPSVYDLASHISTIDFTKVDSQASSNCTKRFRSEGELQGVDVESVYITHGSVIFACHKLKPSSVHNASTLTTASIPDATVAAMGYNAPSASSYSLPPPHPQQPSYYDQQHYPLPPLSSSAISPYSYVPPPQQHSNSVSSHYPAYPNSWSSQPATHPSVQILRPGYWNHSHSGYENHQGPPALSLSGPHDNYRPLSPGYSTYTSVSSTGTDHLSDSQPSPTSGSPTSADVVPPPRRRVSPAQRESNRLESNVSAGREGRGHGNRPAGILKCSSCKATTSPEWRKGPSGKKELCNACGLRYARSRAKKEGHVPSSGSRRRKDKILKRDTSPPASTPSPASSGAPSSYPSSSSLSYQNPSTSPYTSGSSVRRSYASSYEDSSFSSTGSTGSSSDIYVPHRSNGTASPSPPAGTTLFSYGSGSDGHGHRAGYYGSSIPSPLASNVPTTLPSQSYERESHRDGGNRDSQAPLSSESKRYYEATSLRESPTKFDRLEKKEDKPYDKEYRGYEQEERGRGLVSH</sequence>
<gene>
    <name evidence="9" type="ORF">D9758_003673</name>
</gene>
<dbReference type="PROSITE" id="PS50114">
    <property type="entry name" value="GATA_ZN_FINGER_2"/>
    <property type="match status" value="1"/>
</dbReference>
<evidence type="ECO:0000313" key="10">
    <source>
        <dbReference type="Proteomes" id="UP000559256"/>
    </source>
</evidence>
<keyword evidence="4" id="KW-0805">Transcription regulation</keyword>
<dbReference type="SUPFAM" id="SSF57716">
    <property type="entry name" value="Glucocorticoid receptor-like (DNA-binding domain)"/>
    <property type="match status" value="1"/>
</dbReference>
<dbReference type="GO" id="GO:0006355">
    <property type="term" value="P:regulation of DNA-templated transcription"/>
    <property type="evidence" value="ECO:0007669"/>
    <property type="project" value="InterPro"/>
</dbReference>
<feature type="region of interest" description="Disordered" evidence="7">
    <location>
        <begin position="368"/>
        <end position="468"/>
    </location>
</feature>
<reference evidence="9 10" key="1">
    <citation type="journal article" date="2020" name="ISME J.">
        <title>Uncovering the hidden diversity of litter-decomposition mechanisms in mushroom-forming fungi.</title>
        <authorList>
            <person name="Floudas D."/>
            <person name="Bentzer J."/>
            <person name="Ahren D."/>
            <person name="Johansson T."/>
            <person name="Persson P."/>
            <person name="Tunlid A."/>
        </authorList>
    </citation>
    <scope>NUCLEOTIDE SEQUENCE [LARGE SCALE GENOMIC DNA]</scope>
    <source>
        <strain evidence="9 10">CBS 291.85</strain>
    </source>
</reference>
<feature type="compositionally biased region" description="Basic and acidic residues" evidence="7">
    <location>
        <begin position="649"/>
        <end position="659"/>
    </location>
</feature>
<dbReference type="SMART" id="SM00401">
    <property type="entry name" value="ZnF_GATA"/>
    <property type="match status" value="1"/>
</dbReference>
<feature type="region of interest" description="Disordered" evidence="7">
    <location>
        <begin position="12"/>
        <end position="36"/>
    </location>
</feature>
<dbReference type="Pfam" id="PF00320">
    <property type="entry name" value="GATA"/>
    <property type="match status" value="1"/>
</dbReference>
<evidence type="ECO:0000256" key="4">
    <source>
        <dbReference type="ARBA" id="ARBA00023015"/>
    </source>
</evidence>
<evidence type="ECO:0000256" key="6">
    <source>
        <dbReference type="PROSITE-ProRule" id="PRU00094"/>
    </source>
</evidence>
<evidence type="ECO:0000313" key="9">
    <source>
        <dbReference type="EMBL" id="KAF5367429.1"/>
    </source>
</evidence>
<evidence type="ECO:0000259" key="8">
    <source>
        <dbReference type="PROSITE" id="PS50114"/>
    </source>
</evidence>
<feature type="compositionally biased region" description="Low complexity" evidence="7">
    <location>
        <begin position="527"/>
        <end position="590"/>
    </location>
</feature>
<evidence type="ECO:0000256" key="7">
    <source>
        <dbReference type="SAM" id="MobiDB-lite"/>
    </source>
</evidence>
<dbReference type="GO" id="GO:0043565">
    <property type="term" value="F:sequence-specific DNA binding"/>
    <property type="evidence" value="ECO:0007669"/>
    <property type="project" value="InterPro"/>
</dbReference>
<dbReference type="PANTHER" id="PTHR47172:SF24">
    <property type="entry name" value="GATA ZINC FINGER DOMAIN-CONTAINING PROTEIN 14-RELATED"/>
    <property type="match status" value="1"/>
</dbReference>
<dbReference type="CDD" id="cd00202">
    <property type="entry name" value="ZnF_GATA"/>
    <property type="match status" value="1"/>
</dbReference>
<keyword evidence="5" id="KW-0804">Transcription</keyword>
<organism evidence="9 10">
    <name type="scientific">Tetrapyrgos nigripes</name>
    <dbReference type="NCBI Taxonomy" id="182062"/>
    <lineage>
        <taxon>Eukaryota</taxon>
        <taxon>Fungi</taxon>
        <taxon>Dikarya</taxon>
        <taxon>Basidiomycota</taxon>
        <taxon>Agaricomycotina</taxon>
        <taxon>Agaricomycetes</taxon>
        <taxon>Agaricomycetidae</taxon>
        <taxon>Agaricales</taxon>
        <taxon>Marasmiineae</taxon>
        <taxon>Marasmiaceae</taxon>
        <taxon>Tetrapyrgos</taxon>
    </lineage>
</organism>
<feature type="compositionally biased region" description="Basic and acidic residues" evidence="7">
    <location>
        <begin position="682"/>
        <end position="716"/>
    </location>
</feature>
<accession>A0A8H5GLV5</accession>
<evidence type="ECO:0000256" key="2">
    <source>
        <dbReference type="ARBA" id="ARBA00022771"/>
    </source>
</evidence>
<dbReference type="Gene3D" id="3.30.450.20">
    <property type="entry name" value="PAS domain"/>
    <property type="match status" value="1"/>
</dbReference>
<keyword evidence="1" id="KW-0479">Metal-binding</keyword>
<dbReference type="PANTHER" id="PTHR47172">
    <property type="entry name" value="OS01G0976800 PROTEIN"/>
    <property type="match status" value="1"/>
</dbReference>
<feature type="compositionally biased region" description="Polar residues" evidence="7">
    <location>
        <begin position="631"/>
        <end position="648"/>
    </location>
</feature>
<dbReference type="OrthoDB" id="2162994at2759"/>